<protein>
    <submittedName>
        <fullName evidence="2">Uncharacterized protein</fullName>
    </submittedName>
</protein>
<dbReference type="AlphaFoldDB" id="A0A2S6IVA6"/>
<organism evidence="2 3">
    <name type="scientific">Kineococcus xinjiangensis</name>
    <dbReference type="NCBI Taxonomy" id="512762"/>
    <lineage>
        <taxon>Bacteria</taxon>
        <taxon>Bacillati</taxon>
        <taxon>Actinomycetota</taxon>
        <taxon>Actinomycetes</taxon>
        <taxon>Kineosporiales</taxon>
        <taxon>Kineosporiaceae</taxon>
        <taxon>Kineococcus</taxon>
    </lineage>
</organism>
<feature type="region of interest" description="Disordered" evidence="1">
    <location>
        <begin position="1"/>
        <end position="59"/>
    </location>
</feature>
<feature type="compositionally biased region" description="Basic and acidic residues" evidence="1">
    <location>
        <begin position="1"/>
        <end position="42"/>
    </location>
</feature>
<keyword evidence="3" id="KW-1185">Reference proteome</keyword>
<evidence type="ECO:0000313" key="3">
    <source>
        <dbReference type="Proteomes" id="UP000239485"/>
    </source>
</evidence>
<reference evidence="2 3" key="1">
    <citation type="submission" date="2018-02" db="EMBL/GenBank/DDBJ databases">
        <title>Genomic Encyclopedia of Archaeal and Bacterial Type Strains, Phase II (KMG-II): from individual species to whole genera.</title>
        <authorList>
            <person name="Goeker M."/>
        </authorList>
    </citation>
    <scope>NUCLEOTIDE SEQUENCE [LARGE SCALE GENOMIC DNA]</scope>
    <source>
        <strain evidence="2 3">DSM 22857</strain>
    </source>
</reference>
<proteinExistence type="predicted"/>
<sequence>MEERRQPAERRRLLDLTRSERGEPERRALPGIERRDLEDREPPLPPELDGAPEDGEAAS</sequence>
<name>A0A2S6IVA6_9ACTN</name>
<comment type="caution">
    <text evidence="2">The sequence shown here is derived from an EMBL/GenBank/DDBJ whole genome shotgun (WGS) entry which is preliminary data.</text>
</comment>
<evidence type="ECO:0000256" key="1">
    <source>
        <dbReference type="SAM" id="MobiDB-lite"/>
    </source>
</evidence>
<feature type="compositionally biased region" description="Acidic residues" evidence="1">
    <location>
        <begin position="50"/>
        <end position="59"/>
    </location>
</feature>
<dbReference type="RefSeq" id="WP_104431517.1">
    <property type="nucleotide sequence ID" value="NZ_PTJD01000002.1"/>
</dbReference>
<dbReference type="EMBL" id="PTJD01000002">
    <property type="protein sequence ID" value="PPK98083.1"/>
    <property type="molecule type" value="Genomic_DNA"/>
</dbReference>
<accession>A0A2S6IVA6</accession>
<evidence type="ECO:0000313" key="2">
    <source>
        <dbReference type="EMBL" id="PPK98083.1"/>
    </source>
</evidence>
<gene>
    <name evidence="2" type="ORF">CLV92_102236</name>
</gene>
<dbReference type="Proteomes" id="UP000239485">
    <property type="component" value="Unassembled WGS sequence"/>
</dbReference>